<organism evidence="1 2">
    <name type="scientific">Pseudochelatococcus contaminans</name>
    <dbReference type="NCBI Taxonomy" id="1538103"/>
    <lineage>
        <taxon>Bacteria</taxon>
        <taxon>Pseudomonadati</taxon>
        <taxon>Pseudomonadota</taxon>
        <taxon>Alphaproteobacteria</taxon>
        <taxon>Hyphomicrobiales</taxon>
        <taxon>Chelatococcaceae</taxon>
        <taxon>Pseudochelatococcus</taxon>
    </lineage>
</organism>
<evidence type="ECO:0000313" key="2">
    <source>
        <dbReference type="Proteomes" id="UP000537592"/>
    </source>
</evidence>
<name>A0A7W5Z766_9HYPH</name>
<dbReference type="EMBL" id="JACICC010000018">
    <property type="protein sequence ID" value="MBB3811392.1"/>
    <property type="molecule type" value="Genomic_DNA"/>
</dbReference>
<dbReference type="Proteomes" id="UP000537592">
    <property type="component" value="Unassembled WGS sequence"/>
</dbReference>
<evidence type="ECO:0000313" key="1">
    <source>
        <dbReference type="EMBL" id="MBB3811392.1"/>
    </source>
</evidence>
<protein>
    <submittedName>
        <fullName evidence="1">Uncharacterized protein</fullName>
    </submittedName>
</protein>
<comment type="caution">
    <text evidence="1">The sequence shown here is derived from an EMBL/GenBank/DDBJ whole genome shotgun (WGS) entry which is preliminary data.</text>
</comment>
<gene>
    <name evidence="1" type="ORF">FHS81_003506</name>
</gene>
<reference evidence="1 2" key="1">
    <citation type="submission" date="2020-08" db="EMBL/GenBank/DDBJ databases">
        <title>Genomic Encyclopedia of Type Strains, Phase IV (KMG-IV): sequencing the most valuable type-strain genomes for metagenomic binning, comparative biology and taxonomic classification.</title>
        <authorList>
            <person name="Goeker M."/>
        </authorList>
    </citation>
    <scope>NUCLEOTIDE SEQUENCE [LARGE SCALE GENOMIC DNA]</scope>
    <source>
        <strain evidence="1 2">DSM 28760</strain>
    </source>
</reference>
<sequence length="99" mass="10925">MPKKAAIATGNHGLGPFQEAHHGMPLRSRLPFIAGEFAGVEDYFGDFLMGGAGLPPIESLQHAPRTRTLLTRQPRVWRDGSVVKRSKQTDNRLDAIESF</sequence>
<dbReference type="AlphaFoldDB" id="A0A7W5Z766"/>
<accession>A0A7W5Z766</accession>
<proteinExistence type="predicted"/>
<keyword evidence="2" id="KW-1185">Reference proteome</keyword>